<dbReference type="VEuPathDB" id="FungiDB:PTTG_27949"/>
<protein>
    <submittedName>
        <fullName evidence="2 3">Uncharacterized protein</fullName>
    </submittedName>
</protein>
<keyword evidence="4" id="KW-1185">Reference proteome</keyword>
<reference evidence="2" key="2">
    <citation type="submission" date="2016-05" db="EMBL/GenBank/DDBJ databases">
        <title>Comparative analysis highlights variable genome content of wheat rusts and divergence of the mating loci.</title>
        <authorList>
            <person name="Cuomo C.A."/>
            <person name="Bakkeren G."/>
            <person name="Szabo L."/>
            <person name="Khalil H."/>
            <person name="Joly D."/>
            <person name="Goldberg J."/>
            <person name="Young S."/>
            <person name="Zeng Q."/>
            <person name="Fellers J."/>
        </authorList>
    </citation>
    <scope>NUCLEOTIDE SEQUENCE [LARGE SCALE GENOMIC DNA]</scope>
    <source>
        <strain evidence="2">1-1 BBBD Race 1</strain>
    </source>
</reference>
<dbReference type="Proteomes" id="UP000005240">
    <property type="component" value="Unassembled WGS sequence"/>
</dbReference>
<feature type="compositionally biased region" description="Low complexity" evidence="1">
    <location>
        <begin position="68"/>
        <end position="105"/>
    </location>
</feature>
<evidence type="ECO:0000313" key="2">
    <source>
        <dbReference type="EMBL" id="OAV91462.1"/>
    </source>
</evidence>
<organism evidence="2">
    <name type="scientific">Puccinia triticina (isolate 1-1 / race 1 (BBBD))</name>
    <name type="common">Brown leaf rust fungus</name>
    <dbReference type="NCBI Taxonomy" id="630390"/>
    <lineage>
        <taxon>Eukaryota</taxon>
        <taxon>Fungi</taxon>
        <taxon>Dikarya</taxon>
        <taxon>Basidiomycota</taxon>
        <taxon>Pucciniomycotina</taxon>
        <taxon>Pucciniomycetes</taxon>
        <taxon>Pucciniales</taxon>
        <taxon>Pucciniaceae</taxon>
        <taxon>Puccinia</taxon>
    </lineage>
</organism>
<dbReference type="EnsemblFungi" id="PTTG_27949-t43_1">
    <property type="protein sequence ID" value="PTTG_27949-t43_1-p1"/>
    <property type="gene ID" value="PTTG_27949"/>
</dbReference>
<reference evidence="3 4" key="3">
    <citation type="journal article" date="2017" name="G3 (Bethesda)">
        <title>Comparative analysis highlights variable genome content of wheat rusts and divergence of the mating loci.</title>
        <authorList>
            <person name="Cuomo C.A."/>
            <person name="Bakkeren G."/>
            <person name="Khalil H.B."/>
            <person name="Panwar V."/>
            <person name="Joly D."/>
            <person name="Linning R."/>
            <person name="Sakthikumar S."/>
            <person name="Song X."/>
            <person name="Adiconis X."/>
            <person name="Fan L."/>
            <person name="Goldberg J.M."/>
            <person name="Levin J.Z."/>
            <person name="Young S."/>
            <person name="Zeng Q."/>
            <person name="Anikster Y."/>
            <person name="Bruce M."/>
            <person name="Wang M."/>
            <person name="Yin C."/>
            <person name="McCallum B."/>
            <person name="Szabo L.J."/>
            <person name="Hulbert S."/>
            <person name="Chen X."/>
            <person name="Fellers J.P."/>
        </authorList>
    </citation>
    <scope>NUCLEOTIDE SEQUENCE</scope>
    <source>
        <strain evidence="4">Isolate 1-1 / race 1 (BBBD)</strain>
        <strain evidence="3">isolate 1-1 / race 1 (BBBD)</strain>
    </source>
</reference>
<dbReference type="EMBL" id="ADAS02000080">
    <property type="protein sequence ID" value="OAV91462.1"/>
    <property type="molecule type" value="Genomic_DNA"/>
</dbReference>
<gene>
    <name evidence="2" type="ORF">PTTG_27949</name>
</gene>
<evidence type="ECO:0000256" key="1">
    <source>
        <dbReference type="SAM" id="MobiDB-lite"/>
    </source>
</evidence>
<feature type="compositionally biased region" description="Polar residues" evidence="1">
    <location>
        <begin position="1"/>
        <end position="11"/>
    </location>
</feature>
<evidence type="ECO:0000313" key="3">
    <source>
        <dbReference type="EnsemblFungi" id="PTTG_27949-t43_1-p1"/>
    </source>
</evidence>
<sequence length="252" mass="27415">MASCITRSSLRTWRPSRPVRHTLPDHAPRDRQRSPQPAGSLHHERSSATTRPVALGPRRPSAQPTSLAVSRPAPPSSAGSSVTSRTTATSSSSSVTAVWRSRSAATTRSPTKPHFKPAPGARPTGRDKPKTPQKPNKRKNARCPPPSQRVGRAPWDSDGPLHKADNNPAVRARPRKKPGQGASGQMCDRRVMGALAGGAAGGLLGKKRYYWWRYHGQLTRGCHEEEEPRPPLVALPSFLSLCHVPRPSRHVK</sequence>
<feature type="region of interest" description="Disordered" evidence="1">
    <location>
        <begin position="1"/>
        <end position="185"/>
    </location>
</feature>
<name>A0A180GGM9_PUCT1</name>
<accession>A0A180GGM9</accession>
<evidence type="ECO:0000313" key="4">
    <source>
        <dbReference type="Proteomes" id="UP000005240"/>
    </source>
</evidence>
<dbReference type="AlphaFoldDB" id="A0A180GGM9"/>
<feature type="compositionally biased region" description="Basic and acidic residues" evidence="1">
    <location>
        <begin position="22"/>
        <end position="33"/>
    </location>
</feature>
<reference evidence="3" key="4">
    <citation type="submission" date="2025-05" db="UniProtKB">
        <authorList>
            <consortium name="EnsemblFungi"/>
        </authorList>
    </citation>
    <scope>IDENTIFICATION</scope>
    <source>
        <strain evidence="3">isolate 1-1 / race 1 (BBBD)</strain>
    </source>
</reference>
<proteinExistence type="predicted"/>
<reference evidence="2" key="1">
    <citation type="submission" date="2009-11" db="EMBL/GenBank/DDBJ databases">
        <authorList>
            <consortium name="The Broad Institute Genome Sequencing Platform"/>
            <person name="Ward D."/>
            <person name="Feldgarden M."/>
            <person name="Earl A."/>
            <person name="Young S.K."/>
            <person name="Zeng Q."/>
            <person name="Koehrsen M."/>
            <person name="Alvarado L."/>
            <person name="Berlin A."/>
            <person name="Bochicchio J."/>
            <person name="Borenstein D."/>
            <person name="Chapman S.B."/>
            <person name="Chen Z."/>
            <person name="Engels R."/>
            <person name="Freedman E."/>
            <person name="Gellesch M."/>
            <person name="Goldberg J."/>
            <person name="Griggs A."/>
            <person name="Gujja S."/>
            <person name="Heilman E."/>
            <person name="Heiman D."/>
            <person name="Hepburn T."/>
            <person name="Howarth C."/>
            <person name="Jen D."/>
            <person name="Larson L."/>
            <person name="Lewis B."/>
            <person name="Mehta T."/>
            <person name="Park D."/>
            <person name="Pearson M."/>
            <person name="Roberts A."/>
            <person name="Saif S."/>
            <person name="Shea T."/>
            <person name="Shenoy N."/>
            <person name="Sisk P."/>
            <person name="Stolte C."/>
            <person name="Sykes S."/>
            <person name="Thomson T."/>
            <person name="Walk T."/>
            <person name="White J."/>
            <person name="Yandava C."/>
            <person name="Izard J."/>
            <person name="Baranova O.V."/>
            <person name="Blanton J.M."/>
            <person name="Tanner A.C."/>
            <person name="Dewhirst F.E."/>
            <person name="Haas B."/>
            <person name="Nusbaum C."/>
            <person name="Birren B."/>
        </authorList>
    </citation>
    <scope>NUCLEOTIDE SEQUENCE [LARGE SCALE GENOMIC DNA]</scope>
    <source>
        <strain evidence="2">1-1 BBBD Race 1</strain>
    </source>
</reference>